<sequence>MHLVEFVLFADVHEQRALLHAAQPFLWGDIFHAAQHTRAHGSECAPAAYPARMTLPEGATVIDLRPEDLRAAEPLSDLTALPVRAVSLQAIEDGAHGLTPDLGPLVVICERGVRSGLAARYLSADGLDARAYPGGVPALRAVLRGEAGGNGPRGDASHPGGL</sequence>
<dbReference type="InterPro" id="IPR001763">
    <property type="entry name" value="Rhodanese-like_dom"/>
</dbReference>
<accession>A0A8H9L7F3</accession>
<dbReference type="AlphaFoldDB" id="A0A8H9L7F3"/>
<comment type="caution">
    <text evidence="2">The sequence shown here is derived from an EMBL/GenBank/DDBJ whole genome shotgun (WGS) entry which is preliminary data.</text>
</comment>
<evidence type="ECO:0000259" key="1">
    <source>
        <dbReference type="PROSITE" id="PS50206"/>
    </source>
</evidence>
<feature type="domain" description="Rhodanese" evidence="1">
    <location>
        <begin position="55"/>
        <end position="148"/>
    </location>
</feature>
<dbReference type="InterPro" id="IPR036873">
    <property type="entry name" value="Rhodanese-like_dom_sf"/>
</dbReference>
<dbReference type="EMBL" id="BMQG01000002">
    <property type="protein sequence ID" value="GGM34641.1"/>
    <property type="molecule type" value="Genomic_DNA"/>
</dbReference>
<gene>
    <name evidence="2" type="ORF">GCM10008956_08790</name>
</gene>
<dbReference type="PROSITE" id="PS50206">
    <property type="entry name" value="RHODANESE_3"/>
    <property type="match status" value="1"/>
</dbReference>
<organism evidence="2 3">
    <name type="scientific">Deinococcus arenae</name>
    <dbReference type="NCBI Taxonomy" id="1452751"/>
    <lineage>
        <taxon>Bacteria</taxon>
        <taxon>Thermotogati</taxon>
        <taxon>Deinococcota</taxon>
        <taxon>Deinococci</taxon>
        <taxon>Deinococcales</taxon>
        <taxon>Deinococcaceae</taxon>
        <taxon>Deinococcus</taxon>
    </lineage>
</organism>
<dbReference type="Proteomes" id="UP000600547">
    <property type="component" value="Unassembled WGS sequence"/>
</dbReference>
<dbReference type="CDD" id="cd00158">
    <property type="entry name" value="RHOD"/>
    <property type="match status" value="1"/>
</dbReference>
<reference evidence="3" key="1">
    <citation type="journal article" date="2019" name="Int. J. Syst. Evol. Microbiol.">
        <title>The Global Catalogue of Microorganisms (GCM) 10K type strain sequencing project: providing services to taxonomists for standard genome sequencing and annotation.</title>
        <authorList>
            <consortium name="The Broad Institute Genomics Platform"/>
            <consortium name="The Broad Institute Genome Sequencing Center for Infectious Disease"/>
            <person name="Wu L."/>
            <person name="Ma J."/>
        </authorList>
    </citation>
    <scope>NUCLEOTIDE SEQUENCE [LARGE SCALE GENOMIC DNA]</scope>
    <source>
        <strain evidence="3">JCM 31047</strain>
    </source>
</reference>
<proteinExistence type="predicted"/>
<name>A0A8H9L7F3_9DEIO</name>
<dbReference type="Gene3D" id="3.40.250.10">
    <property type="entry name" value="Rhodanese-like domain"/>
    <property type="match status" value="1"/>
</dbReference>
<evidence type="ECO:0000313" key="3">
    <source>
        <dbReference type="Proteomes" id="UP000600547"/>
    </source>
</evidence>
<evidence type="ECO:0000313" key="2">
    <source>
        <dbReference type="EMBL" id="GGM34641.1"/>
    </source>
</evidence>
<keyword evidence="3" id="KW-1185">Reference proteome</keyword>
<dbReference type="SUPFAM" id="SSF52821">
    <property type="entry name" value="Rhodanese/Cell cycle control phosphatase"/>
    <property type="match status" value="1"/>
</dbReference>
<protein>
    <recommendedName>
        <fullName evidence="1">Rhodanese domain-containing protein</fullName>
    </recommendedName>
</protein>